<feature type="domain" description="Protein kinase" evidence="2">
    <location>
        <begin position="425"/>
        <end position="878"/>
    </location>
</feature>
<dbReference type="Proteomes" id="UP000794436">
    <property type="component" value="Unassembled WGS sequence"/>
</dbReference>
<feature type="region of interest" description="Disordered" evidence="1">
    <location>
        <begin position="27"/>
        <end position="81"/>
    </location>
</feature>
<organism evidence="3 4">
    <name type="scientific">Pythium oligandrum</name>
    <name type="common">Mycoparasitic fungus</name>
    <dbReference type="NCBI Taxonomy" id="41045"/>
    <lineage>
        <taxon>Eukaryota</taxon>
        <taxon>Sar</taxon>
        <taxon>Stramenopiles</taxon>
        <taxon>Oomycota</taxon>
        <taxon>Peronosporomycetes</taxon>
        <taxon>Pythiales</taxon>
        <taxon>Pythiaceae</taxon>
        <taxon>Pythium</taxon>
    </lineage>
</organism>
<dbReference type="Pfam" id="PF00069">
    <property type="entry name" value="Pkinase"/>
    <property type="match status" value="1"/>
</dbReference>
<sequence length="907" mass="103328">MAHWPRTSGICRSPLSSEDERDVFEYAQDKENQRPATQPRKASKGLATREVVKKAVSTGSKPKAKPALKRRREDADNTNVRAKRSLATKWKSKRELVRDASERFVDYLGTQLHASTQTRYCEEYGFGQGYMLRMPASWPETRERRAFAEWAELLGFTRSAVHKQLYRISSLNADIVLQELGSHVRAPVQIEPLNDSVVTEEPSSVSLGGADMSTQLSTEEEDVNLQMAKEHFSKLDAQVLEMLSVSEHDRLLSTIRHEEIADAMEDVLARPSLRKDRSRARRVSKLGRISGRTLSLIPLRQSVVPSMIKEVEWEEEDGDEEPASKMELRRSSLGAGWGMESITEEPESVFLSMEPKKQSQWSTGRLVLHTVFNSGFIPSSDLKNAVPLVSKLWRDLGDHAYAWRVADYSASHSEVRTMQQVYQTCPRGHYLSDGAYKEVFKVYSAKQKRLEAVSVMDVRAIESTGNQHVVRQEVAHSLLLSNLVRSRFSPHFVEIYDVFLSRERPQTKHWGSARCRKPVDLVSGARTITDPSVLADDREISTANSLYQYIHMEFCDGGDVEDFIALQQEQLLPLDSVVVPFFFQMVFGVYSARERFQLRHCDIKLLNFFLKDISRKSKKCAVDEALLLRYVVGEETFDVQMPATFSYWVKLADYGTADSNVEHLGKPVTLDQFTTLENTPIEFLLEGDAAQQSFAADTFSLGLCLLHLFTGSAPYEEVLESVRCPPALLQDLKRVWMSNKKNSGFSVLRQVANDDPDDILMHTIYRYLVMLGMPHTNPSEHKQIDRIWSILVKHLRPEESPSSRPSRRAAKMPMKTAKEQFEEDRAKFSLANGNNPTIKRGRDRLSRIPGAQALLQSLVAFNPADRPTMKQTLQHEFFWSLRSSHKTKNRSEHYRIDCYAVDNLPDV</sequence>
<dbReference type="Gene3D" id="1.10.510.10">
    <property type="entry name" value="Transferase(Phosphotransferase) domain 1"/>
    <property type="match status" value="1"/>
</dbReference>
<dbReference type="PROSITE" id="PS00108">
    <property type="entry name" value="PROTEIN_KINASE_ST"/>
    <property type="match status" value="1"/>
</dbReference>
<dbReference type="InterPro" id="IPR008271">
    <property type="entry name" value="Ser/Thr_kinase_AS"/>
</dbReference>
<dbReference type="GO" id="GO:0005524">
    <property type="term" value="F:ATP binding"/>
    <property type="evidence" value="ECO:0007669"/>
    <property type="project" value="InterPro"/>
</dbReference>
<evidence type="ECO:0000313" key="3">
    <source>
        <dbReference type="EMBL" id="TMW60447.1"/>
    </source>
</evidence>
<proteinExistence type="predicted"/>
<dbReference type="SMART" id="SM00220">
    <property type="entry name" value="S_TKc"/>
    <property type="match status" value="1"/>
</dbReference>
<keyword evidence="4" id="KW-1185">Reference proteome</keyword>
<dbReference type="InterPro" id="IPR000719">
    <property type="entry name" value="Prot_kinase_dom"/>
</dbReference>
<dbReference type="EMBL" id="SPLM01000108">
    <property type="protein sequence ID" value="TMW60447.1"/>
    <property type="molecule type" value="Genomic_DNA"/>
</dbReference>
<comment type="caution">
    <text evidence="3">The sequence shown here is derived from an EMBL/GenBank/DDBJ whole genome shotgun (WGS) entry which is preliminary data.</text>
</comment>
<dbReference type="SUPFAM" id="SSF56112">
    <property type="entry name" value="Protein kinase-like (PK-like)"/>
    <property type="match status" value="1"/>
</dbReference>
<reference evidence="3" key="1">
    <citation type="submission" date="2019-03" db="EMBL/GenBank/DDBJ databases">
        <title>Long read genome sequence of the mycoparasitic Pythium oligandrum ATCC 38472 isolated from sugarbeet rhizosphere.</title>
        <authorList>
            <person name="Gaulin E."/>
        </authorList>
    </citation>
    <scope>NUCLEOTIDE SEQUENCE</scope>
    <source>
        <strain evidence="3">ATCC 38472_TT</strain>
    </source>
</reference>
<dbReference type="AlphaFoldDB" id="A0A8K1CDV1"/>
<evidence type="ECO:0000313" key="4">
    <source>
        <dbReference type="Proteomes" id="UP000794436"/>
    </source>
</evidence>
<dbReference type="OrthoDB" id="194690at2759"/>
<dbReference type="PANTHER" id="PTHR44167">
    <property type="entry name" value="OVARIAN-SPECIFIC SERINE/THREONINE-PROTEIN KINASE LOK-RELATED"/>
    <property type="match status" value="1"/>
</dbReference>
<name>A0A8K1CDV1_PYTOL</name>
<evidence type="ECO:0000256" key="1">
    <source>
        <dbReference type="SAM" id="MobiDB-lite"/>
    </source>
</evidence>
<gene>
    <name evidence="3" type="ORF">Poli38472_000489</name>
</gene>
<dbReference type="InterPro" id="IPR011009">
    <property type="entry name" value="Kinase-like_dom_sf"/>
</dbReference>
<evidence type="ECO:0000259" key="2">
    <source>
        <dbReference type="PROSITE" id="PS50011"/>
    </source>
</evidence>
<dbReference type="PROSITE" id="PS50011">
    <property type="entry name" value="PROTEIN_KINASE_DOM"/>
    <property type="match status" value="1"/>
</dbReference>
<protein>
    <recommendedName>
        <fullName evidence="2">Protein kinase domain-containing protein</fullName>
    </recommendedName>
</protein>
<accession>A0A8K1CDV1</accession>
<dbReference type="PANTHER" id="PTHR44167:SF24">
    <property type="entry name" value="SERINE_THREONINE-PROTEIN KINASE CHK2"/>
    <property type="match status" value="1"/>
</dbReference>
<dbReference type="GO" id="GO:0004672">
    <property type="term" value="F:protein kinase activity"/>
    <property type="evidence" value="ECO:0007669"/>
    <property type="project" value="InterPro"/>
</dbReference>